<organism evidence="2 3">
    <name type="scientific">Levilactobacillus brevis</name>
    <name type="common">Lactobacillus brevis</name>
    <dbReference type="NCBI Taxonomy" id="1580"/>
    <lineage>
        <taxon>Bacteria</taxon>
        <taxon>Bacillati</taxon>
        <taxon>Bacillota</taxon>
        <taxon>Bacilli</taxon>
        <taxon>Lactobacillales</taxon>
        <taxon>Lactobacillaceae</taxon>
        <taxon>Levilactobacillus</taxon>
    </lineage>
</organism>
<name>A0A2A3TX69_LEVBR</name>
<evidence type="ECO:0000313" key="2">
    <source>
        <dbReference type="EMBL" id="PBQ23289.1"/>
    </source>
</evidence>
<protein>
    <submittedName>
        <fullName evidence="2">DUF1694 domain-containing protein</fullName>
    </submittedName>
</protein>
<gene>
    <name evidence="2" type="ORF">CNR29_04350</name>
</gene>
<evidence type="ECO:0000256" key="1">
    <source>
        <dbReference type="SAM" id="MobiDB-lite"/>
    </source>
</evidence>
<feature type="region of interest" description="Disordered" evidence="1">
    <location>
        <begin position="1"/>
        <end position="22"/>
    </location>
</feature>
<accession>A0A2A3TX69</accession>
<dbReference type="GeneID" id="56992590"/>
<proteinExistence type="predicted"/>
<dbReference type="Proteomes" id="UP000217918">
    <property type="component" value="Unassembled WGS sequence"/>
</dbReference>
<dbReference type="PIRSF" id="PIRSF034303">
    <property type="entry name" value="DUF1694"/>
    <property type="match status" value="1"/>
</dbReference>
<dbReference type="RefSeq" id="WP_021742862.1">
    <property type="nucleotide sequence ID" value="NZ_CBCRTO010000007.1"/>
</dbReference>
<dbReference type="InterPro" id="IPR012543">
    <property type="entry name" value="DUF1694"/>
</dbReference>
<reference evidence="2 3" key="1">
    <citation type="submission" date="2017-09" db="EMBL/GenBank/DDBJ databases">
        <title>Genome sequence of Lactobacillus brevis D7.</title>
        <authorList>
            <person name="Kwon M.-S."/>
            <person name="Lim S.K."/>
            <person name="Choi H.-J."/>
        </authorList>
    </citation>
    <scope>NUCLEOTIDE SEQUENCE [LARGE SCALE GENOMIC DNA]</scope>
    <source>
        <strain evidence="2 3">D7</strain>
    </source>
</reference>
<sequence>MSEKTPMEQHLQTAMYGTPKINPDEQRKYLGTFRERVSLAMTIAEVTNRDNISDFVTEITDHPNYQVIFNGHIDQADLAPYLKLVGQHNLKFTIREEAIYGINDSDLGLVVASDQAINQSPITLRDKYPVSSAETTSSPTKTSWFDKLLGR</sequence>
<dbReference type="AlphaFoldDB" id="A0A2A3TX69"/>
<dbReference type="Pfam" id="PF07997">
    <property type="entry name" value="DUF1694"/>
    <property type="match status" value="1"/>
</dbReference>
<dbReference type="Gene3D" id="3.30.1330.30">
    <property type="match status" value="1"/>
</dbReference>
<dbReference type="SUPFAM" id="SSF160515">
    <property type="entry name" value="YueI-like"/>
    <property type="match status" value="1"/>
</dbReference>
<dbReference type="EMBL" id="NVYO01000001">
    <property type="protein sequence ID" value="PBQ23289.1"/>
    <property type="molecule type" value="Genomic_DNA"/>
</dbReference>
<dbReference type="InterPro" id="IPR029064">
    <property type="entry name" value="Ribosomal_eL30-like_sf"/>
</dbReference>
<comment type="caution">
    <text evidence="2">The sequence shown here is derived from an EMBL/GenBank/DDBJ whole genome shotgun (WGS) entry which is preliminary data.</text>
</comment>
<evidence type="ECO:0000313" key="3">
    <source>
        <dbReference type="Proteomes" id="UP000217918"/>
    </source>
</evidence>